<evidence type="ECO:0008006" key="3">
    <source>
        <dbReference type="Google" id="ProtNLM"/>
    </source>
</evidence>
<name>A0A250WTS9_9CHLO</name>
<accession>A0A250WTS9</accession>
<sequence length="315" mass="35807">MRARLVSVIQVLNKRGALQLWACSAHSTATNQLHLSFSKSAITTEPERMLQAIEHESEALFERTEDWDPSVLLDLADHKVEPNDQRESCLRIHAVVAPEVTRIWQKHFNAMPRDNLIKKINNKHNLLQVKELEEQVIPWLMQNLGDQAAHHFLNNSPSPLTLTVQKLDAKVKCLQEAFKHSSTKEAVECLSSLPRLVHTSPERIVSFVRHISDILHVSKSSAGGILARCPLTFSFSRRTLQLKLITFTRVVGPPDLPSLRTVLAERPYYLNVGIRALQAKRKVADDIAARHAPWREELLNMTLSERCRLLHVPIV</sequence>
<dbReference type="AlphaFoldDB" id="A0A250WTS9"/>
<evidence type="ECO:0000313" key="1">
    <source>
        <dbReference type="EMBL" id="GAX74223.1"/>
    </source>
</evidence>
<feature type="non-terminal residue" evidence="1">
    <location>
        <position position="315"/>
    </location>
</feature>
<keyword evidence="2" id="KW-1185">Reference proteome</keyword>
<protein>
    <recommendedName>
        <fullName evidence="3">mTERF domain-containing protein, mitochondrial</fullName>
    </recommendedName>
</protein>
<dbReference type="Gene3D" id="1.25.70.10">
    <property type="entry name" value="Transcription termination factor 3, mitochondrial"/>
    <property type="match status" value="1"/>
</dbReference>
<dbReference type="EMBL" id="BEGY01000006">
    <property type="protein sequence ID" value="GAX74223.1"/>
    <property type="molecule type" value="Genomic_DNA"/>
</dbReference>
<proteinExistence type="predicted"/>
<dbReference type="Proteomes" id="UP000232323">
    <property type="component" value="Unassembled WGS sequence"/>
</dbReference>
<gene>
    <name evidence="1" type="ORF">CEUSTIGMA_g1672.t1</name>
</gene>
<organism evidence="1 2">
    <name type="scientific">Chlamydomonas eustigma</name>
    <dbReference type="NCBI Taxonomy" id="1157962"/>
    <lineage>
        <taxon>Eukaryota</taxon>
        <taxon>Viridiplantae</taxon>
        <taxon>Chlorophyta</taxon>
        <taxon>core chlorophytes</taxon>
        <taxon>Chlorophyceae</taxon>
        <taxon>CS clade</taxon>
        <taxon>Chlamydomonadales</taxon>
        <taxon>Chlamydomonadaceae</taxon>
        <taxon>Chlamydomonas</taxon>
    </lineage>
</organism>
<dbReference type="InterPro" id="IPR038538">
    <property type="entry name" value="MTERF_sf"/>
</dbReference>
<evidence type="ECO:0000313" key="2">
    <source>
        <dbReference type="Proteomes" id="UP000232323"/>
    </source>
</evidence>
<comment type="caution">
    <text evidence="1">The sequence shown here is derived from an EMBL/GenBank/DDBJ whole genome shotgun (WGS) entry which is preliminary data.</text>
</comment>
<reference evidence="1 2" key="1">
    <citation type="submission" date="2017-08" db="EMBL/GenBank/DDBJ databases">
        <title>Acidophilic green algal genome provides insights into adaptation to an acidic environment.</title>
        <authorList>
            <person name="Hirooka S."/>
            <person name="Hirose Y."/>
            <person name="Kanesaki Y."/>
            <person name="Higuchi S."/>
            <person name="Fujiwara T."/>
            <person name="Onuma R."/>
            <person name="Era A."/>
            <person name="Ohbayashi R."/>
            <person name="Uzuka A."/>
            <person name="Nozaki H."/>
            <person name="Yoshikawa H."/>
            <person name="Miyagishima S.Y."/>
        </authorList>
    </citation>
    <scope>NUCLEOTIDE SEQUENCE [LARGE SCALE GENOMIC DNA]</scope>
    <source>
        <strain evidence="1 2">NIES-2499</strain>
    </source>
</reference>